<comment type="caution">
    <text evidence="1">The sequence shown here is derived from an EMBL/GenBank/DDBJ whole genome shotgun (WGS) entry which is preliminary data.</text>
</comment>
<gene>
    <name evidence="1" type="ORF">S01H1_49538</name>
</gene>
<protein>
    <submittedName>
        <fullName evidence="1">Uncharacterized protein</fullName>
    </submittedName>
</protein>
<evidence type="ECO:0000313" key="1">
    <source>
        <dbReference type="EMBL" id="GAG23078.1"/>
    </source>
</evidence>
<accession>X0WEY9</accession>
<dbReference type="EMBL" id="BARS01031875">
    <property type="protein sequence ID" value="GAG23078.1"/>
    <property type="molecule type" value="Genomic_DNA"/>
</dbReference>
<organism evidence="1">
    <name type="scientific">marine sediment metagenome</name>
    <dbReference type="NCBI Taxonomy" id="412755"/>
    <lineage>
        <taxon>unclassified sequences</taxon>
        <taxon>metagenomes</taxon>
        <taxon>ecological metagenomes</taxon>
    </lineage>
</organism>
<dbReference type="AlphaFoldDB" id="X0WEY9"/>
<feature type="non-terminal residue" evidence="1">
    <location>
        <position position="259"/>
    </location>
</feature>
<sequence>MYAMLTPAQKAETIEYNYFNFETGKMDKGEKTKYIPLKMGANNQYVPEFKNIDKEAYTNLAEYSIYNSLEKSIKSGGSQFRPDTPTQTESKKEKSYFNLIDDVVVDGNENSLSAIVRQNPKLRDYRFTSSDPKKPELRDQVVFMKVDGTPTAPIPIGAGTALDAGKLFASELGYSADQYAVESRSKDNLINKGIIEFKDFSKPKGKYSGLGNLSVGGISKIGGVTKPQKATDYLVKGTEAKMAAQAQEIVDVARSKYDN</sequence>
<proteinExistence type="predicted"/>
<name>X0WEY9_9ZZZZ</name>
<reference evidence="1" key="1">
    <citation type="journal article" date="2014" name="Front. Microbiol.">
        <title>High frequency of phylogenetically diverse reductive dehalogenase-homologous genes in deep subseafloor sedimentary metagenomes.</title>
        <authorList>
            <person name="Kawai M."/>
            <person name="Futagami T."/>
            <person name="Toyoda A."/>
            <person name="Takaki Y."/>
            <person name="Nishi S."/>
            <person name="Hori S."/>
            <person name="Arai W."/>
            <person name="Tsubouchi T."/>
            <person name="Morono Y."/>
            <person name="Uchiyama I."/>
            <person name="Ito T."/>
            <person name="Fujiyama A."/>
            <person name="Inagaki F."/>
            <person name="Takami H."/>
        </authorList>
    </citation>
    <scope>NUCLEOTIDE SEQUENCE</scope>
    <source>
        <strain evidence="1">Expedition CK06-06</strain>
    </source>
</reference>